<sequence length="77" mass="8649">MKKLIRWSAMKKQQCFERNDWLSCVASPKVRSASIADFHGEPVRRAALVLRSHADENGIDISVILTSFLQSLCLGDC</sequence>
<keyword evidence="1" id="KW-1185">Reference proteome</keyword>
<proteinExistence type="predicted"/>
<dbReference type="WBParaSite" id="Hba_13363">
    <property type="protein sequence ID" value="Hba_13363"/>
    <property type="gene ID" value="Hba_13363"/>
</dbReference>
<organism evidence="1 2">
    <name type="scientific">Heterorhabditis bacteriophora</name>
    <name type="common">Entomopathogenic nematode worm</name>
    <dbReference type="NCBI Taxonomy" id="37862"/>
    <lineage>
        <taxon>Eukaryota</taxon>
        <taxon>Metazoa</taxon>
        <taxon>Ecdysozoa</taxon>
        <taxon>Nematoda</taxon>
        <taxon>Chromadorea</taxon>
        <taxon>Rhabditida</taxon>
        <taxon>Rhabditina</taxon>
        <taxon>Rhabditomorpha</taxon>
        <taxon>Strongyloidea</taxon>
        <taxon>Heterorhabditidae</taxon>
        <taxon>Heterorhabditis</taxon>
    </lineage>
</organism>
<reference evidence="2" key="1">
    <citation type="submission" date="2016-11" db="UniProtKB">
        <authorList>
            <consortium name="WormBaseParasite"/>
        </authorList>
    </citation>
    <scope>IDENTIFICATION</scope>
</reference>
<dbReference type="Proteomes" id="UP000095283">
    <property type="component" value="Unplaced"/>
</dbReference>
<protein>
    <submittedName>
        <fullName evidence="2">Uncharacterized protein</fullName>
    </submittedName>
</protein>
<evidence type="ECO:0000313" key="1">
    <source>
        <dbReference type="Proteomes" id="UP000095283"/>
    </source>
</evidence>
<dbReference type="AlphaFoldDB" id="A0A1I7X6X2"/>
<accession>A0A1I7X6X2</accession>
<name>A0A1I7X6X2_HETBA</name>
<evidence type="ECO:0000313" key="2">
    <source>
        <dbReference type="WBParaSite" id="Hba_13363"/>
    </source>
</evidence>